<protein>
    <submittedName>
        <fullName evidence="1">Uncharacterized protein</fullName>
    </submittedName>
</protein>
<name>A0ACC2Q5R7_9NEOP</name>
<dbReference type="Proteomes" id="UP001231649">
    <property type="component" value="Chromosome 25"/>
</dbReference>
<accession>A0ACC2Q5R7</accession>
<comment type="caution">
    <text evidence="1">The sequence shown here is derived from an EMBL/GenBank/DDBJ whole genome shotgun (WGS) entry which is preliminary data.</text>
</comment>
<reference evidence="1" key="1">
    <citation type="submission" date="2023-03" db="EMBL/GenBank/DDBJ databases">
        <title>Chromosome-level genomes of two armyworms, Mythimna separata and Mythimna loreyi, provide insights into the biosynthesis and reception of sex pheromones.</title>
        <authorList>
            <person name="Zhao H."/>
        </authorList>
    </citation>
    <scope>NUCLEOTIDE SEQUENCE</scope>
    <source>
        <strain evidence="1">BeijingLab</strain>
    </source>
</reference>
<sequence>MYKILLLCALVSAVYSKSVIVGQTWDANGIRRVYETTVSANAIPFFKREKFVNFEYPSGDGKIKGIAIKDLDNGLAEPAITLGGLGFNYVNLKLKSERGSGFNFQIEIYA</sequence>
<dbReference type="EMBL" id="CM056801">
    <property type="protein sequence ID" value="KAJ8708655.1"/>
    <property type="molecule type" value="Genomic_DNA"/>
</dbReference>
<keyword evidence="2" id="KW-1185">Reference proteome</keyword>
<proteinExistence type="predicted"/>
<evidence type="ECO:0000313" key="2">
    <source>
        <dbReference type="Proteomes" id="UP001231649"/>
    </source>
</evidence>
<evidence type="ECO:0000313" key="1">
    <source>
        <dbReference type="EMBL" id="KAJ8708655.1"/>
    </source>
</evidence>
<gene>
    <name evidence="1" type="ORF">PYW08_010037</name>
</gene>
<organism evidence="1 2">
    <name type="scientific">Mythimna loreyi</name>
    <dbReference type="NCBI Taxonomy" id="667449"/>
    <lineage>
        <taxon>Eukaryota</taxon>
        <taxon>Metazoa</taxon>
        <taxon>Ecdysozoa</taxon>
        <taxon>Arthropoda</taxon>
        <taxon>Hexapoda</taxon>
        <taxon>Insecta</taxon>
        <taxon>Pterygota</taxon>
        <taxon>Neoptera</taxon>
        <taxon>Endopterygota</taxon>
        <taxon>Lepidoptera</taxon>
        <taxon>Glossata</taxon>
        <taxon>Ditrysia</taxon>
        <taxon>Noctuoidea</taxon>
        <taxon>Noctuidae</taxon>
        <taxon>Noctuinae</taxon>
        <taxon>Hadenini</taxon>
        <taxon>Mythimna</taxon>
    </lineage>
</organism>